<keyword evidence="5" id="KW-0812">Transmembrane</keyword>
<dbReference type="CDD" id="cd02440">
    <property type="entry name" value="AdoMet_MTases"/>
    <property type="match status" value="1"/>
</dbReference>
<dbReference type="InterPro" id="IPR029063">
    <property type="entry name" value="SAM-dependent_MTases_sf"/>
</dbReference>
<dbReference type="SUPFAM" id="SSF53335">
    <property type="entry name" value="S-adenosyl-L-methionine-dependent methyltransferases"/>
    <property type="match status" value="1"/>
</dbReference>
<feature type="transmembrane region" description="Helical" evidence="5">
    <location>
        <begin position="102"/>
        <end position="122"/>
    </location>
</feature>
<gene>
    <name evidence="5 8" type="primary">speE</name>
    <name evidence="8" type="ORF">UC8_16530</name>
</gene>
<keyword evidence="5" id="KW-0472">Membrane</keyword>
<comment type="subcellular location">
    <subcellularLocation>
        <location evidence="5">Cell membrane</location>
        <topology evidence="5">Multi-pass membrane protein</topology>
    </subcellularLocation>
</comment>
<dbReference type="PANTHER" id="PTHR43317">
    <property type="entry name" value="THERMOSPERMINE SYNTHASE ACAULIS5"/>
    <property type="match status" value="1"/>
</dbReference>
<keyword evidence="5" id="KW-1133">Transmembrane helix</keyword>
<dbReference type="HAMAP" id="MF_00198">
    <property type="entry name" value="Spermidine_synth"/>
    <property type="match status" value="1"/>
</dbReference>
<dbReference type="FunFam" id="3.40.50.150:FF:000088">
    <property type="entry name" value="Polyamine aminopropyltransferase"/>
    <property type="match status" value="1"/>
</dbReference>
<dbReference type="KEGG" id="rul:UC8_16530"/>
<keyword evidence="4 5" id="KW-0620">Polyamine biosynthesis</keyword>
<feature type="binding site" evidence="5">
    <location>
        <position position="294"/>
    </location>
    <ligand>
        <name>spermidine</name>
        <dbReference type="ChEBI" id="CHEBI:57834"/>
    </ligand>
</feature>
<keyword evidence="3 5" id="KW-0745">Spermidine biosynthesis</keyword>
<evidence type="ECO:0000256" key="1">
    <source>
        <dbReference type="ARBA" id="ARBA00007867"/>
    </source>
</evidence>
<dbReference type="PROSITE" id="PS51006">
    <property type="entry name" value="PABS_2"/>
    <property type="match status" value="1"/>
</dbReference>
<keyword evidence="2 5" id="KW-0808">Transferase</keyword>
<evidence type="ECO:0000256" key="6">
    <source>
        <dbReference type="PROSITE-ProRule" id="PRU00354"/>
    </source>
</evidence>
<dbReference type="OrthoDB" id="9793120at2"/>
<sequence length="509" mass="56342">MNRAPLFLLYMNVLVIATCGLIYELLAGTLASYLLGDSVTQFSLVIGVYLSALGAGAWLSQYVEIRLARTFIEVELALALVGGLSAPFLFVVFAWIQWFQMALFGMVFLIGVLVGLELPLLMRILKEHLDFNDLVSRVLTFDYIGALLASLLFPILLVPQLGLVRTSLVFGILNALVGLWGTYLLRPILTEKGLGGLRGRAMLTVGLLMVAFVKSDSLTTIAEETMLANPIVFTQQTPYQRIVVTQNKRGFQLHLNGHLQFNSADEYRYHEALVHPALSALAPPRNVLVLGGGDGLAVREILKYPSVESVTLVDIDPAITSLATDFALLSDLNQHSLDDPRVTVVNQDAFVWISQAEQKFDVAVIDFPDPGTFSVGKLYTTRFFRLLRDHLSEDARLSIQCTSPLVAPQSYWCIINTLRDVGFDARPYSVSVPTFGVWGFAYATMHPGTNEPIQLADLDAPLRFLTPSVMQAMFDLPSDITPLETELNKLNNQILVRYYDSEWSLSDGT</sequence>
<feature type="domain" description="PABS" evidence="7">
    <location>
        <begin position="209"/>
        <end position="445"/>
    </location>
</feature>
<dbReference type="InterPro" id="IPR030373">
    <property type="entry name" value="PABS_CS"/>
</dbReference>
<keyword evidence="5" id="KW-1003">Cell membrane</keyword>
<comment type="function">
    <text evidence="5">Catalyzes the irreversible transfer of a propylamine group from the amino donor S-adenosylmethioninamine (decarboxy-AdoMet) to putrescine (1,4-diaminobutane) to yield spermidine.</text>
</comment>
<evidence type="ECO:0000259" key="7">
    <source>
        <dbReference type="PROSITE" id="PS51006"/>
    </source>
</evidence>
<dbReference type="PROSITE" id="PS01330">
    <property type="entry name" value="PABS_1"/>
    <property type="match status" value="1"/>
</dbReference>
<feature type="transmembrane region" description="Helical" evidence="5">
    <location>
        <begin position="197"/>
        <end position="213"/>
    </location>
</feature>
<feature type="active site" description="Proton acceptor" evidence="5 6">
    <location>
        <position position="366"/>
    </location>
</feature>
<feature type="transmembrane region" description="Helical" evidence="5">
    <location>
        <begin position="71"/>
        <end position="96"/>
    </location>
</feature>
<feature type="transmembrane region" description="Helical" evidence="5">
    <location>
        <begin position="134"/>
        <end position="157"/>
    </location>
</feature>
<comment type="caution">
    <text evidence="5">Lacks conserved residue(s) required for the propagation of feature annotation.</text>
</comment>
<name>A0A5B9QKM0_9BACT</name>
<evidence type="ECO:0000256" key="2">
    <source>
        <dbReference type="ARBA" id="ARBA00022679"/>
    </source>
</evidence>
<proteinExistence type="inferred from homology"/>
<comment type="pathway">
    <text evidence="5">Amine and polyamine biosynthesis; spermidine biosynthesis; spermidine from putrescine: step 1/1.</text>
</comment>
<protein>
    <recommendedName>
        <fullName evidence="5">Polyamine aminopropyltransferase</fullName>
    </recommendedName>
    <alternativeName>
        <fullName evidence="5">Putrescine aminopropyltransferase</fullName>
        <shortName evidence="5">PAPT</shortName>
    </alternativeName>
    <alternativeName>
        <fullName evidence="5">Spermidine synthase</fullName>
        <shortName evidence="5">SPDS</shortName>
        <shortName evidence="5">SPDSY</shortName>
        <ecNumber evidence="5">2.5.1.16</ecNumber>
    </alternativeName>
</protein>
<evidence type="ECO:0000256" key="4">
    <source>
        <dbReference type="ARBA" id="ARBA00023115"/>
    </source>
</evidence>
<organism evidence="8 9">
    <name type="scientific">Roseimaritima ulvae</name>
    <dbReference type="NCBI Taxonomy" id="980254"/>
    <lineage>
        <taxon>Bacteria</taxon>
        <taxon>Pseudomonadati</taxon>
        <taxon>Planctomycetota</taxon>
        <taxon>Planctomycetia</taxon>
        <taxon>Pirellulales</taxon>
        <taxon>Pirellulaceae</taxon>
        <taxon>Roseimaritima</taxon>
    </lineage>
</organism>
<dbReference type="InterPro" id="IPR001045">
    <property type="entry name" value="Spermi_synthase"/>
</dbReference>
<feature type="binding site" evidence="5">
    <location>
        <begin position="348"/>
        <end position="349"/>
    </location>
    <ligand>
        <name>S-methyl-5'-thioadenosine</name>
        <dbReference type="ChEBI" id="CHEBI:17509"/>
    </ligand>
</feature>
<dbReference type="InterPro" id="IPR030374">
    <property type="entry name" value="PABS"/>
</dbReference>
<accession>A0A5B9QKM0</accession>
<comment type="similarity">
    <text evidence="1 5">Belongs to the spermidine/spermine synthase family.</text>
</comment>
<comment type="subunit">
    <text evidence="5">Homodimer or homotetramer.</text>
</comment>
<dbReference type="UniPathway" id="UPA00248">
    <property type="reaction ID" value="UER00314"/>
</dbReference>
<dbReference type="Proteomes" id="UP000325286">
    <property type="component" value="Chromosome"/>
</dbReference>
<feature type="transmembrane region" description="Helical" evidence="5">
    <location>
        <begin position="7"/>
        <end position="35"/>
    </location>
</feature>
<feature type="transmembrane region" description="Helical" evidence="5">
    <location>
        <begin position="41"/>
        <end position="59"/>
    </location>
</feature>
<dbReference type="EMBL" id="CP042914">
    <property type="protein sequence ID" value="QEG39657.1"/>
    <property type="molecule type" value="Genomic_DNA"/>
</dbReference>
<evidence type="ECO:0000256" key="3">
    <source>
        <dbReference type="ARBA" id="ARBA00023066"/>
    </source>
</evidence>
<dbReference type="EC" id="2.5.1.16" evidence="5"/>
<dbReference type="GO" id="GO:0008295">
    <property type="term" value="P:spermidine biosynthetic process"/>
    <property type="evidence" value="ECO:0007669"/>
    <property type="project" value="UniProtKB-UniRule"/>
</dbReference>
<dbReference type="GO" id="GO:0010487">
    <property type="term" value="F:thermospermine synthase activity"/>
    <property type="evidence" value="ECO:0007669"/>
    <property type="project" value="UniProtKB-ARBA"/>
</dbReference>
<evidence type="ECO:0000313" key="9">
    <source>
        <dbReference type="Proteomes" id="UP000325286"/>
    </source>
</evidence>
<dbReference type="GO" id="GO:0005886">
    <property type="term" value="C:plasma membrane"/>
    <property type="evidence" value="ECO:0007669"/>
    <property type="project" value="UniProtKB-SubCell"/>
</dbReference>
<dbReference type="Pfam" id="PF01564">
    <property type="entry name" value="Spermine_synth"/>
    <property type="match status" value="1"/>
</dbReference>
<evidence type="ECO:0000313" key="8">
    <source>
        <dbReference type="EMBL" id="QEG39657.1"/>
    </source>
</evidence>
<reference evidence="8 9" key="1">
    <citation type="submission" date="2019-08" db="EMBL/GenBank/DDBJ databases">
        <title>Deep-cultivation of Planctomycetes and their phenomic and genomic characterization uncovers novel biology.</title>
        <authorList>
            <person name="Wiegand S."/>
            <person name="Jogler M."/>
            <person name="Boedeker C."/>
            <person name="Pinto D."/>
            <person name="Vollmers J."/>
            <person name="Rivas-Marin E."/>
            <person name="Kohn T."/>
            <person name="Peeters S.H."/>
            <person name="Heuer A."/>
            <person name="Rast P."/>
            <person name="Oberbeckmann S."/>
            <person name="Bunk B."/>
            <person name="Jeske O."/>
            <person name="Meyerdierks A."/>
            <person name="Storesund J.E."/>
            <person name="Kallscheuer N."/>
            <person name="Luecker S."/>
            <person name="Lage O.M."/>
            <person name="Pohl T."/>
            <person name="Merkel B.J."/>
            <person name="Hornburger P."/>
            <person name="Mueller R.-W."/>
            <person name="Bruemmer F."/>
            <person name="Labrenz M."/>
            <person name="Spormann A.M."/>
            <person name="Op den Camp H."/>
            <person name="Overmann J."/>
            <person name="Amann R."/>
            <person name="Jetten M.S.M."/>
            <person name="Mascher T."/>
            <person name="Medema M.H."/>
            <person name="Devos D.P."/>
            <person name="Kaster A.-K."/>
            <person name="Ovreas L."/>
            <person name="Rohde M."/>
            <person name="Galperin M.Y."/>
            <person name="Jogler C."/>
        </authorList>
    </citation>
    <scope>NUCLEOTIDE SEQUENCE [LARGE SCALE GENOMIC DNA]</scope>
    <source>
        <strain evidence="8 9">UC8</strain>
    </source>
</reference>
<feature type="binding site" evidence="5">
    <location>
        <position position="240"/>
    </location>
    <ligand>
        <name>S-methyl-5'-thioadenosine</name>
        <dbReference type="ChEBI" id="CHEBI:17509"/>
    </ligand>
</feature>
<dbReference type="NCBIfam" id="NF002956">
    <property type="entry name" value="PRK03612.1"/>
    <property type="match status" value="1"/>
</dbReference>
<dbReference type="PANTHER" id="PTHR43317:SF1">
    <property type="entry name" value="THERMOSPERMINE SYNTHASE ACAULIS5"/>
    <property type="match status" value="1"/>
</dbReference>
<dbReference type="RefSeq" id="WP_068133283.1">
    <property type="nucleotide sequence ID" value="NZ_CP042914.1"/>
</dbReference>
<feature type="transmembrane region" description="Helical" evidence="5">
    <location>
        <begin position="163"/>
        <end position="185"/>
    </location>
</feature>
<evidence type="ECO:0000256" key="5">
    <source>
        <dbReference type="HAMAP-Rule" id="MF_00198"/>
    </source>
</evidence>
<comment type="catalytic activity">
    <reaction evidence="5">
        <text>S-adenosyl 3-(methylsulfanyl)propylamine + putrescine = S-methyl-5'-thioadenosine + spermidine + H(+)</text>
        <dbReference type="Rhea" id="RHEA:12721"/>
        <dbReference type="ChEBI" id="CHEBI:15378"/>
        <dbReference type="ChEBI" id="CHEBI:17509"/>
        <dbReference type="ChEBI" id="CHEBI:57443"/>
        <dbReference type="ChEBI" id="CHEBI:57834"/>
        <dbReference type="ChEBI" id="CHEBI:326268"/>
        <dbReference type="EC" id="2.5.1.16"/>
    </reaction>
</comment>
<dbReference type="AlphaFoldDB" id="A0A5B9QKM0"/>
<dbReference type="GO" id="GO:0004766">
    <property type="term" value="F:spermidine synthase activity"/>
    <property type="evidence" value="ECO:0007669"/>
    <property type="project" value="UniProtKB-UniRule"/>
</dbReference>
<dbReference type="Gene3D" id="3.40.50.150">
    <property type="entry name" value="Vaccinia Virus protein VP39"/>
    <property type="match status" value="1"/>
</dbReference>
<keyword evidence="9" id="KW-1185">Reference proteome</keyword>
<feature type="binding site" evidence="5">
    <location>
        <position position="270"/>
    </location>
    <ligand>
        <name>spermidine</name>
        <dbReference type="ChEBI" id="CHEBI:57834"/>
    </ligand>
</feature>
<feature type="binding site" evidence="5">
    <location>
        <position position="314"/>
    </location>
    <ligand>
        <name>S-methyl-5'-thioadenosine</name>
        <dbReference type="ChEBI" id="CHEBI:17509"/>
    </ligand>
</feature>